<dbReference type="EMBL" id="JBHSNF010000005">
    <property type="protein sequence ID" value="MFC5527620.1"/>
    <property type="molecule type" value="Genomic_DNA"/>
</dbReference>
<protein>
    <submittedName>
        <fullName evidence="2">Tetratricopeptide repeat protein</fullName>
    </submittedName>
</protein>
<evidence type="ECO:0000256" key="1">
    <source>
        <dbReference type="SAM" id="SignalP"/>
    </source>
</evidence>
<dbReference type="SUPFAM" id="SSF81901">
    <property type="entry name" value="HCP-like"/>
    <property type="match status" value="1"/>
</dbReference>
<name>A0ABW0QU37_9GAMM</name>
<reference evidence="3" key="1">
    <citation type="journal article" date="2019" name="Int. J. Syst. Evol. Microbiol.">
        <title>The Global Catalogue of Microorganisms (GCM) 10K type strain sequencing project: providing services to taxonomists for standard genome sequencing and annotation.</title>
        <authorList>
            <consortium name="The Broad Institute Genomics Platform"/>
            <consortium name="The Broad Institute Genome Sequencing Center for Infectious Disease"/>
            <person name="Wu L."/>
            <person name="Ma J."/>
        </authorList>
    </citation>
    <scope>NUCLEOTIDE SEQUENCE [LARGE SCALE GENOMIC DNA]</scope>
    <source>
        <strain evidence="3">CGMCC 1.16619</strain>
    </source>
</reference>
<feature type="signal peptide" evidence="1">
    <location>
        <begin position="1"/>
        <end position="26"/>
    </location>
</feature>
<organism evidence="2 3">
    <name type="scientific">Rhodanobacter ginsengisoli</name>
    <dbReference type="NCBI Taxonomy" id="418646"/>
    <lineage>
        <taxon>Bacteria</taxon>
        <taxon>Pseudomonadati</taxon>
        <taxon>Pseudomonadota</taxon>
        <taxon>Gammaproteobacteria</taxon>
        <taxon>Lysobacterales</taxon>
        <taxon>Rhodanobacteraceae</taxon>
        <taxon>Rhodanobacter</taxon>
    </lineage>
</organism>
<dbReference type="Pfam" id="PF13432">
    <property type="entry name" value="TPR_16"/>
    <property type="match status" value="2"/>
</dbReference>
<keyword evidence="3" id="KW-1185">Reference proteome</keyword>
<comment type="caution">
    <text evidence="2">The sequence shown here is derived from an EMBL/GenBank/DDBJ whole genome shotgun (WGS) entry which is preliminary data.</text>
</comment>
<proteinExistence type="predicted"/>
<dbReference type="RefSeq" id="WP_377322404.1">
    <property type="nucleotide sequence ID" value="NZ_JBHSNF010000005.1"/>
</dbReference>
<dbReference type="SUPFAM" id="SSF48452">
    <property type="entry name" value="TPR-like"/>
    <property type="match status" value="2"/>
</dbReference>
<accession>A0ABW0QU37</accession>
<feature type="chain" id="PRO_5045142236" evidence="1">
    <location>
        <begin position="27"/>
        <end position="428"/>
    </location>
</feature>
<dbReference type="Gene3D" id="1.25.40.10">
    <property type="entry name" value="Tetratricopeptide repeat domain"/>
    <property type="match status" value="3"/>
</dbReference>
<dbReference type="InterPro" id="IPR019734">
    <property type="entry name" value="TPR_rpt"/>
</dbReference>
<dbReference type="PANTHER" id="PTHR12558:SF13">
    <property type="entry name" value="CELL DIVISION CYCLE PROTEIN 27 HOMOLOG"/>
    <property type="match status" value="1"/>
</dbReference>
<dbReference type="PANTHER" id="PTHR12558">
    <property type="entry name" value="CELL DIVISION CYCLE 16,23,27"/>
    <property type="match status" value="1"/>
</dbReference>
<sequence>MKHSPGFTMLASALLLLSVASSPVLARDAAKGKQEVQYPHATRVAPKLDLSSTKDQKNLQEGLNALNAGDSAKAEQYLQGIVDSSRSKYAQAMALRGLAVVKYNAGDYPGAEALIQRALANGVLPNDDYFALEYMLAVTQQADKQYQASLDTITKWRAEGKKETAESYALQGNDEYRLGKYPEAIASIKKAQSLTDKPNPQWNEILMASYSESGQGDQVEKLAQQSLAANPDDPKVLNNAIVVLMQAKKYPEAIQLMEKARAKGGLTTEAMYLNLAKLYFNQGQSSDNPKPDALKAVAVLKDGMSKGVVTSSASNYLLLGEAEYLAGNVEQAKQAYEKARPLATDGEVALQEANLLLTESEYGQAKKMVQQAISRGVKRKGVAYLILAECERGLKSKSGQIAALKMAAQDPDTAERAKASLKKLGAGK</sequence>
<dbReference type="InterPro" id="IPR011990">
    <property type="entry name" value="TPR-like_helical_dom_sf"/>
</dbReference>
<dbReference type="Proteomes" id="UP001596114">
    <property type="component" value="Unassembled WGS sequence"/>
</dbReference>
<gene>
    <name evidence="2" type="ORF">ACFPPA_17895</name>
</gene>
<keyword evidence="1" id="KW-0732">Signal</keyword>
<dbReference type="SMART" id="SM00028">
    <property type="entry name" value="TPR"/>
    <property type="match status" value="4"/>
</dbReference>
<evidence type="ECO:0000313" key="3">
    <source>
        <dbReference type="Proteomes" id="UP001596114"/>
    </source>
</evidence>
<evidence type="ECO:0000313" key="2">
    <source>
        <dbReference type="EMBL" id="MFC5527620.1"/>
    </source>
</evidence>